<sequence>MEIVFKEMQIQNPTAIMIARTAVAQDDISGDGTTSTVIFIEELMKQSERYIDEGMHPRVLVDGFEIAKRATLHFLENFKTPVVMGDEPDREILKMVARTTIRTKLYEALADQLTDIVVNSVLCIRKPQEAIDLFMVEIMHMRHKFDVEGLVLDHGSRHHDMKRRAENCFILTCNVSLEYEKSEINAGFFYSNAEQREAMVAAKRRQVDERVRKIIELKDKVCSGTNNNFVERV</sequence>
<dbReference type="InterPro" id="IPR027413">
    <property type="entry name" value="GROEL-like_equatorial_sf"/>
</dbReference>
<dbReference type="Gene3D" id="1.10.560.10">
    <property type="entry name" value="GroEL-like equatorial domain"/>
    <property type="match status" value="1"/>
</dbReference>
<dbReference type="PANTHER" id="PTHR11353">
    <property type="entry name" value="CHAPERONIN"/>
    <property type="match status" value="1"/>
</dbReference>
<accession>A0A6N2NG51</accession>
<evidence type="ECO:0000256" key="2">
    <source>
        <dbReference type="ARBA" id="ARBA00022741"/>
    </source>
</evidence>
<keyword evidence="4" id="KW-0143">Chaperone</keyword>
<dbReference type="Gene3D" id="3.50.7.10">
    <property type="entry name" value="GroEL"/>
    <property type="match status" value="1"/>
</dbReference>
<evidence type="ECO:0000313" key="5">
    <source>
        <dbReference type="EMBL" id="VFU66105.1"/>
    </source>
</evidence>
<dbReference type="SUPFAM" id="SSF48592">
    <property type="entry name" value="GroEL equatorial domain-like"/>
    <property type="match status" value="1"/>
</dbReference>
<dbReference type="GO" id="GO:0005524">
    <property type="term" value="F:ATP binding"/>
    <property type="evidence" value="ECO:0007669"/>
    <property type="project" value="UniProtKB-KW"/>
</dbReference>
<dbReference type="Gene3D" id="3.30.260.10">
    <property type="entry name" value="TCP-1-like chaperonin intermediate domain"/>
    <property type="match status" value="1"/>
</dbReference>
<dbReference type="EMBL" id="CAADRP010002329">
    <property type="protein sequence ID" value="VFU66105.1"/>
    <property type="molecule type" value="Genomic_DNA"/>
</dbReference>
<name>A0A6N2NG51_SALVM</name>
<evidence type="ECO:0000256" key="1">
    <source>
        <dbReference type="ARBA" id="ARBA00008020"/>
    </source>
</evidence>
<dbReference type="InterPro" id="IPR027410">
    <property type="entry name" value="TCP-1-like_intermed_sf"/>
</dbReference>
<dbReference type="InterPro" id="IPR027409">
    <property type="entry name" value="GroEL-like_apical_dom_sf"/>
</dbReference>
<evidence type="ECO:0000256" key="4">
    <source>
        <dbReference type="ARBA" id="ARBA00023186"/>
    </source>
</evidence>
<dbReference type="GO" id="GO:0140662">
    <property type="term" value="F:ATP-dependent protein folding chaperone"/>
    <property type="evidence" value="ECO:0007669"/>
    <property type="project" value="InterPro"/>
</dbReference>
<dbReference type="InterPro" id="IPR017998">
    <property type="entry name" value="Chaperone_TCP-1"/>
</dbReference>
<dbReference type="SUPFAM" id="SSF52029">
    <property type="entry name" value="GroEL apical domain-like"/>
    <property type="match status" value="1"/>
</dbReference>
<dbReference type="AlphaFoldDB" id="A0A6N2NG51"/>
<comment type="similarity">
    <text evidence="1">Belongs to the TCP-1 chaperonin family.</text>
</comment>
<gene>
    <name evidence="5" type="ORF">SVIM_LOCUS510947</name>
</gene>
<evidence type="ECO:0000256" key="3">
    <source>
        <dbReference type="ARBA" id="ARBA00022840"/>
    </source>
</evidence>
<dbReference type="InterPro" id="IPR002423">
    <property type="entry name" value="Cpn60/GroEL/TCP-1"/>
</dbReference>
<organism evidence="5">
    <name type="scientific">Salix viminalis</name>
    <name type="common">Common osier</name>
    <name type="synonym">Basket willow</name>
    <dbReference type="NCBI Taxonomy" id="40686"/>
    <lineage>
        <taxon>Eukaryota</taxon>
        <taxon>Viridiplantae</taxon>
        <taxon>Streptophyta</taxon>
        <taxon>Embryophyta</taxon>
        <taxon>Tracheophyta</taxon>
        <taxon>Spermatophyta</taxon>
        <taxon>Magnoliopsida</taxon>
        <taxon>eudicotyledons</taxon>
        <taxon>Gunneridae</taxon>
        <taxon>Pentapetalae</taxon>
        <taxon>rosids</taxon>
        <taxon>fabids</taxon>
        <taxon>Malpighiales</taxon>
        <taxon>Salicaceae</taxon>
        <taxon>Saliceae</taxon>
        <taxon>Salix</taxon>
    </lineage>
</organism>
<dbReference type="Pfam" id="PF00118">
    <property type="entry name" value="Cpn60_TCP1"/>
    <property type="match status" value="1"/>
</dbReference>
<proteinExistence type="inferred from homology"/>
<keyword evidence="3" id="KW-0067">ATP-binding</keyword>
<keyword evidence="2" id="KW-0547">Nucleotide-binding</keyword>
<dbReference type="SUPFAM" id="SSF54849">
    <property type="entry name" value="GroEL-intermediate domain like"/>
    <property type="match status" value="1"/>
</dbReference>
<protein>
    <submittedName>
        <fullName evidence="5">Uncharacterized protein</fullName>
    </submittedName>
</protein>
<reference evidence="5" key="1">
    <citation type="submission" date="2019-03" db="EMBL/GenBank/DDBJ databases">
        <authorList>
            <person name="Mank J."/>
            <person name="Almeida P."/>
        </authorList>
    </citation>
    <scope>NUCLEOTIDE SEQUENCE</scope>
    <source>
        <strain evidence="5">78183</strain>
    </source>
</reference>